<comment type="similarity">
    <text evidence="2">Belongs to the DODA-type extradiol aromatic ring-opening dioxygenase family.</text>
</comment>
<dbReference type="InterPro" id="IPR004183">
    <property type="entry name" value="Xdiol_dOase_suB"/>
</dbReference>
<evidence type="ECO:0000256" key="1">
    <source>
        <dbReference type="ARBA" id="ARBA00001947"/>
    </source>
</evidence>
<protein>
    <submittedName>
        <fullName evidence="7">Dioxygenase</fullName>
    </submittedName>
</protein>
<dbReference type="GO" id="GO:0008198">
    <property type="term" value="F:ferrous iron binding"/>
    <property type="evidence" value="ECO:0007669"/>
    <property type="project" value="InterPro"/>
</dbReference>
<keyword evidence="5" id="KW-0560">Oxidoreductase</keyword>
<dbReference type="InterPro" id="IPR014436">
    <property type="entry name" value="Extradiol_dOase_DODA"/>
</dbReference>
<dbReference type="GO" id="GO:0008270">
    <property type="term" value="F:zinc ion binding"/>
    <property type="evidence" value="ECO:0007669"/>
    <property type="project" value="InterPro"/>
</dbReference>
<dbReference type="AlphaFoldDB" id="A0A7C3PI55"/>
<dbReference type="GO" id="GO:0016702">
    <property type="term" value="F:oxidoreductase activity, acting on single donors with incorporation of molecular oxygen, incorporation of two atoms of oxygen"/>
    <property type="evidence" value="ECO:0007669"/>
    <property type="project" value="UniProtKB-ARBA"/>
</dbReference>
<keyword evidence="7" id="KW-0223">Dioxygenase</keyword>
<evidence type="ECO:0000256" key="2">
    <source>
        <dbReference type="ARBA" id="ARBA00007581"/>
    </source>
</evidence>
<reference evidence="7" key="1">
    <citation type="journal article" date="2020" name="mSystems">
        <title>Genome- and Community-Level Interaction Insights into Carbon Utilization and Element Cycling Functions of Hydrothermarchaeota in Hydrothermal Sediment.</title>
        <authorList>
            <person name="Zhou Z."/>
            <person name="Liu Y."/>
            <person name="Xu W."/>
            <person name="Pan J."/>
            <person name="Luo Z.H."/>
            <person name="Li M."/>
        </authorList>
    </citation>
    <scope>NUCLEOTIDE SEQUENCE [LARGE SCALE GENOMIC DNA]</scope>
    <source>
        <strain evidence="7">SpSt-418</strain>
    </source>
</reference>
<comment type="caution">
    <text evidence="7">The sequence shown here is derived from an EMBL/GenBank/DDBJ whole genome shotgun (WGS) entry which is preliminary data.</text>
</comment>
<dbReference type="PIRSF" id="PIRSF006157">
    <property type="entry name" value="Doxgns_DODA"/>
    <property type="match status" value="1"/>
</dbReference>
<dbReference type="PANTHER" id="PTHR30096:SF0">
    <property type="entry name" value="4,5-DOPA DIOXYGENASE EXTRADIOL-LIKE PROTEIN"/>
    <property type="match status" value="1"/>
</dbReference>
<dbReference type="SUPFAM" id="SSF53213">
    <property type="entry name" value="LigB-like"/>
    <property type="match status" value="1"/>
</dbReference>
<dbReference type="CDD" id="cd07363">
    <property type="entry name" value="45_DOPA_Dioxygenase"/>
    <property type="match status" value="1"/>
</dbReference>
<keyword evidence="3" id="KW-0479">Metal-binding</keyword>
<dbReference type="Pfam" id="PF02900">
    <property type="entry name" value="LigB"/>
    <property type="match status" value="1"/>
</dbReference>
<evidence type="ECO:0000313" key="7">
    <source>
        <dbReference type="EMBL" id="HFN01653.1"/>
    </source>
</evidence>
<dbReference type="EMBL" id="DSRU01000430">
    <property type="protein sequence ID" value="HFN01653.1"/>
    <property type="molecule type" value="Genomic_DNA"/>
</dbReference>
<dbReference type="PANTHER" id="PTHR30096">
    <property type="entry name" value="4,5-DOPA DIOXYGENASE EXTRADIOL-LIKE PROTEIN"/>
    <property type="match status" value="1"/>
</dbReference>
<feature type="domain" description="Extradiol ring-cleavage dioxygenase class III enzyme subunit B" evidence="6">
    <location>
        <begin position="33"/>
        <end position="255"/>
    </location>
</feature>
<accession>A0A7C3PI55</accession>
<evidence type="ECO:0000256" key="3">
    <source>
        <dbReference type="ARBA" id="ARBA00022723"/>
    </source>
</evidence>
<keyword evidence="4" id="KW-0862">Zinc</keyword>
<name>A0A7C3PI55_9CYAN</name>
<comment type="cofactor">
    <cofactor evidence="1">
        <name>Zn(2+)</name>
        <dbReference type="ChEBI" id="CHEBI:29105"/>
    </cofactor>
</comment>
<dbReference type="Gene3D" id="3.40.830.10">
    <property type="entry name" value="LigB-like"/>
    <property type="match status" value="1"/>
</dbReference>
<sequence>MASLPAIFVSHGAPDLLLHETPSRAFLKQLGQHLEPPRAILIISAHWLTQVPTVSTAAQVTTIHDFWGFPAELYAMHYIAPGAPELATQVKTLLATAGFETATHPSRGLDHGAWEPLVLMYPEAGIPVMQLSLQPAQGTHYHYRLGQAIAPLRQAGVLILASGSATHNLRAFGAYSLNAKPPDWAKQFDDWLATAIAQNDVDALLDYRSQAPYAVQNHPSDEHLLPLFVALGAGGEAPRGTELHRSFTYGAFSMAAYAFS</sequence>
<proteinExistence type="inferred from homology"/>
<gene>
    <name evidence="7" type="ORF">ENR64_28710</name>
</gene>
<evidence type="ECO:0000256" key="4">
    <source>
        <dbReference type="ARBA" id="ARBA00022833"/>
    </source>
</evidence>
<organism evidence="7">
    <name type="scientific">Oscillatoriales cyanobacterium SpSt-418</name>
    <dbReference type="NCBI Taxonomy" id="2282169"/>
    <lineage>
        <taxon>Bacteria</taxon>
        <taxon>Bacillati</taxon>
        <taxon>Cyanobacteriota</taxon>
        <taxon>Cyanophyceae</taxon>
        <taxon>Oscillatoriophycideae</taxon>
        <taxon>Oscillatoriales</taxon>
    </lineage>
</organism>
<evidence type="ECO:0000259" key="6">
    <source>
        <dbReference type="Pfam" id="PF02900"/>
    </source>
</evidence>
<evidence type="ECO:0000256" key="5">
    <source>
        <dbReference type="ARBA" id="ARBA00023002"/>
    </source>
</evidence>